<accession>B8IAQ2</accession>
<feature type="domain" description="Tyr recombinase" evidence="5">
    <location>
        <begin position="165"/>
        <end position="335"/>
    </location>
</feature>
<keyword evidence="7" id="KW-1185">Reference proteome</keyword>
<evidence type="ECO:0000313" key="6">
    <source>
        <dbReference type="EMBL" id="ACL61097.1"/>
    </source>
</evidence>
<evidence type="ECO:0000313" key="7">
    <source>
        <dbReference type="Proteomes" id="UP000008207"/>
    </source>
</evidence>
<dbReference type="Gene3D" id="1.10.443.10">
    <property type="entry name" value="Intergrase catalytic core"/>
    <property type="match status" value="1"/>
</dbReference>
<evidence type="ECO:0000256" key="3">
    <source>
        <dbReference type="ARBA" id="ARBA00023125"/>
    </source>
</evidence>
<protein>
    <submittedName>
        <fullName evidence="6">Integrase family protein</fullName>
    </submittedName>
</protein>
<dbReference type="GO" id="GO:0003677">
    <property type="term" value="F:DNA binding"/>
    <property type="evidence" value="ECO:0007669"/>
    <property type="project" value="UniProtKB-KW"/>
</dbReference>
<dbReference type="OrthoDB" id="8201432at2"/>
<dbReference type="eggNOG" id="COG0582">
    <property type="taxonomic scope" value="Bacteria"/>
</dbReference>
<dbReference type="SUPFAM" id="SSF56349">
    <property type="entry name" value="DNA breaking-rejoining enzymes"/>
    <property type="match status" value="1"/>
</dbReference>
<dbReference type="RefSeq" id="WP_015932679.1">
    <property type="nucleotide sequence ID" value="NC_011894.1"/>
</dbReference>
<dbReference type="Gene3D" id="1.10.150.130">
    <property type="match status" value="1"/>
</dbReference>
<dbReference type="PANTHER" id="PTHR30629">
    <property type="entry name" value="PROPHAGE INTEGRASE"/>
    <property type="match status" value="1"/>
</dbReference>
<dbReference type="Proteomes" id="UP000008207">
    <property type="component" value="Chromosome"/>
</dbReference>
<sequence>MRIKLKGINEVRKKLATGEIATYYYHRPTGIRLVGEPGTPEFLASFQAAAKSMTQTHGAGTVAWLIRQYCDSPQWKKLAASTQEIGRLNLKAVEDKWGATPLEHAQSQRTRPLYLRWHDKMAATHPRAADAKLSALARVLSWGVDRGLITNNPVATFERAYKADRAEKIWLPEHVAAFNKAASPELRLALLLALHTGQRQGDLLQLPWSGYDGTAVSLRQGKSGRKVWIPATRALRAELDAAPRRAVTILTKPDGESWTKDAFTWAWGRAFEASEIKDDLHFHDLRGTAVTMLSEVGSTPQEIATITGHTVASVNRILETYLARTRTLAESAIIKLDQHRRNAC</sequence>
<evidence type="ECO:0000259" key="5">
    <source>
        <dbReference type="PROSITE" id="PS51898"/>
    </source>
</evidence>
<reference evidence="6 7" key="1">
    <citation type="submission" date="2009-01" db="EMBL/GenBank/DDBJ databases">
        <title>Complete sequence of chromosome of Methylobacterium nodulans ORS 2060.</title>
        <authorList>
            <consortium name="US DOE Joint Genome Institute"/>
            <person name="Lucas S."/>
            <person name="Copeland A."/>
            <person name="Lapidus A."/>
            <person name="Glavina del Rio T."/>
            <person name="Dalin E."/>
            <person name="Tice H."/>
            <person name="Bruce D."/>
            <person name="Goodwin L."/>
            <person name="Pitluck S."/>
            <person name="Sims D."/>
            <person name="Brettin T."/>
            <person name="Detter J.C."/>
            <person name="Han C."/>
            <person name="Larimer F."/>
            <person name="Land M."/>
            <person name="Hauser L."/>
            <person name="Kyrpides N."/>
            <person name="Ivanova N."/>
            <person name="Marx C.J."/>
            <person name="Richardson P."/>
        </authorList>
    </citation>
    <scope>NUCLEOTIDE SEQUENCE [LARGE SCALE GENOMIC DNA]</scope>
    <source>
        <strain evidence="7">LMG 21967 / CNCM I-2342 / ORS 2060</strain>
    </source>
</reference>
<dbReference type="PROSITE" id="PS51898">
    <property type="entry name" value="TYR_RECOMBINASE"/>
    <property type="match status" value="1"/>
</dbReference>
<evidence type="ECO:0000256" key="2">
    <source>
        <dbReference type="ARBA" id="ARBA00022908"/>
    </source>
</evidence>
<keyword evidence="3" id="KW-0238">DNA-binding</keyword>
<dbReference type="GO" id="GO:0006310">
    <property type="term" value="P:DNA recombination"/>
    <property type="evidence" value="ECO:0007669"/>
    <property type="project" value="UniProtKB-KW"/>
</dbReference>
<dbReference type="InterPro" id="IPR010998">
    <property type="entry name" value="Integrase_recombinase_N"/>
</dbReference>
<proteinExistence type="inferred from homology"/>
<dbReference type="InterPro" id="IPR002104">
    <property type="entry name" value="Integrase_catalytic"/>
</dbReference>
<gene>
    <name evidence="6" type="ordered locus">Mnod_6293</name>
</gene>
<evidence type="ECO:0000256" key="1">
    <source>
        <dbReference type="ARBA" id="ARBA00008857"/>
    </source>
</evidence>
<name>B8IAQ2_METNO</name>
<dbReference type="InterPro" id="IPR013762">
    <property type="entry name" value="Integrase-like_cat_sf"/>
</dbReference>
<dbReference type="AlphaFoldDB" id="B8IAQ2"/>
<organism evidence="6 7">
    <name type="scientific">Methylobacterium nodulans (strain LMG 21967 / CNCM I-2342 / ORS 2060)</name>
    <dbReference type="NCBI Taxonomy" id="460265"/>
    <lineage>
        <taxon>Bacteria</taxon>
        <taxon>Pseudomonadati</taxon>
        <taxon>Pseudomonadota</taxon>
        <taxon>Alphaproteobacteria</taxon>
        <taxon>Hyphomicrobiales</taxon>
        <taxon>Methylobacteriaceae</taxon>
        <taxon>Methylobacterium</taxon>
    </lineage>
</organism>
<evidence type="ECO:0000256" key="4">
    <source>
        <dbReference type="ARBA" id="ARBA00023172"/>
    </source>
</evidence>
<dbReference type="InterPro" id="IPR050808">
    <property type="entry name" value="Phage_Integrase"/>
</dbReference>
<comment type="similarity">
    <text evidence="1">Belongs to the 'phage' integrase family.</text>
</comment>
<keyword evidence="2" id="KW-0229">DNA integration</keyword>
<dbReference type="STRING" id="460265.Mnod_6293"/>
<dbReference type="HOGENOM" id="CLU_056713_1_0_5"/>
<dbReference type="KEGG" id="mno:Mnod_6293"/>
<keyword evidence="4" id="KW-0233">DNA recombination</keyword>
<dbReference type="PANTHER" id="PTHR30629:SF2">
    <property type="entry name" value="PROPHAGE INTEGRASE INTS-RELATED"/>
    <property type="match status" value="1"/>
</dbReference>
<dbReference type="EMBL" id="CP001349">
    <property type="protein sequence ID" value="ACL61097.1"/>
    <property type="molecule type" value="Genomic_DNA"/>
</dbReference>
<dbReference type="InterPro" id="IPR011010">
    <property type="entry name" value="DNA_brk_join_enz"/>
</dbReference>
<dbReference type="GO" id="GO:0015074">
    <property type="term" value="P:DNA integration"/>
    <property type="evidence" value="ECO:0007669"/>
    <property type="project" value="UniProtKB-KW"/>
</dbReference>
<dbReference type="Pfam" id="PF00589">
    <property type="entry name" value="Phage_integrase"/>
    <property type="match status" value="1"/>
</dbReference>